<dbReference type="PANTHER" id="PTHR11413">
    <property type="entry name" value="CYSTATIN FAMILY MEMBER"/>
    <property type="match status" value="1"/>
</dbReference>
<protein>
    <recommendedName>
        <fullName evidence="3">Cysteine proteinase inhibitor</fullName>
    </recommendedName>
</protein>
<dbReference type="EMBL" id="CM001745">
    <property type="protein sequence ID" value="KJB35675.1"/>
    <property type="molecule type" value="Genomic_DNA"/>
</dbReference>
<sequence length="98" mass="10807">MATLGGISQVDGSANSLEIENLARFAVDEHNKKGFKKVTNVKQQVVSGTMYYITLEAMDGDKTKVYEAKVWDKPWMNFKELQDFKVIGDAPAGCTSTA</sequence>
<dbReference type="Gramene" id="KJB35675">
    <property type="protein sequence ID" value="KJB35675"/>
    <property type="gene ID" value="B456_006G123500"/>
</dbReference>
<keyword evidence="6" id="KW-1185">Reference proteome</keyword>
<reference evidence="5 6" key="1">
    <citation type="journal article" date="2012" name="Nature">
        <title>Repeated polyploidization of Gossypium genomes and the evolution of spinnable cotton fibres.</title>
        <authorList>
            <person name="Paterson A.H."/>
            <person name="Wendel J.F."/>
            <person name="Gundlach H."/>
            <person name="Guo H."/>
            <person name="Jenkins J."/>
            <person name="Jin D."/>
            <person name="Llewellyn D."/>
            <person name="Showmaker K.C."/>
            <person name="Shu S."/>
            <person name="Udall J."/>
            <person name="Yoo M.J."/>
            <person name="Byers R."/>
            <person name="Chen W."/>
            <person name="Doron-Faigenboim A."/>
            <person name="Duke M.V."/>
            <person name="Gong L."/>
            <person name="Grimwood J."/>
            <person name="Grover C."/>
            <person name="Grupp K."/>
            <person name="Hu G."/>
            <person name="Lee T.H."/>
            <person name="Li J."/>
            <person name="Lin L."/>
            <person name="Liu T."/>
            <person name="Marler B.S."/>
            <person name="Page J.T."/>
            <person name="Roberts A.W."/>
            <person name="Romanel E."/>
            <person name="Sanders W.S."/>
            <person name="Szadkowski E."/>
            <person name="Tan X."/>
            <person name="Tang H."/>
            <person name="Xu C."/>
            <person name="Wang J."/>
            <person name="Wang Z."/>
            <person name="Zhang D."/>
            <person name="Zhang L."/>
            <person name="Ashrafi H."/>
            <person name="Bedon F."/>
            <person name="Bowers J.E."/>
            <person name="Brubaker C.L."/>
            <person name="Chee P.W."/>
            <person name="Das S."/>
            <person name="Gingle A.R."/>
            <person name="Haigler C.H."/>
            <person name="Harker D."/>
            <person name="Hoffmann L.V."/>
            <person name="Hovav R."/>
            <person name="Jones D.C."/>
            <person name="Lemke C."/>
            <person name="Mansoor S."/>
            <person name="ur Rahman M."/>
            <person name="Rainville L.N."/>
            <person name="Rambani A."/>
            <person name="Reddy U.K."/>
            <person name="Rong J.K."/>
            <person name="Saranga Y."/>
            <person name="Scheffler B.E."/>
            <person name="Scheffler J.A."/>
            <person name="Stelly D.M."/>
            <person name="Triplett B.A."/>
            <person name="Van Deynze A."/>
            <person name="Vaslin M.F."/>
            <person name="Waghmare V.N."/>
            <person name="Walford S.A."/>
            <person name="Wright R.J."/>
            <person name="Zaki E.A."/>
            <person name="Zhang T."/>
            <person name="Dennis E.S."/>
            <person name="Mayer K.F."/>
            <person name="Peterson D.G."/>
            <person name="Rokhsar D.S."/>
            <person name="Wang X."/>
            <person name="Schmutz J."/>
        </authorList>
    </citation>
    <scope>NUCLEOTIDE SEQUENCE [LARGE SCALE GENOMIC DNA]</scope>
</reference>
<dbReference type="Proteomes" id="UP000032304">
    <property type="component" value="Chromosome 6"/>
</dbReference>
<dbReference type="Gene3D" id="3.10.450.10">
    <property type="match status" value="1"/>
</dbReference>
<dbReference type="SMART" id="SM00043">
    <property type="entry name" value="CY"/>
    <property type="match status" value="1"/>
</dbReference>
<keyword evidence="1 3" id="KW-0646">Protease inhibitor</keyword>
<organism evidence="5 6">
    <name type="scientific">Gossypium raimondii</name>
    <name type="common">Peruvian cotton</name>
    <name type="synonym">Gossypium klotzschianum subsp. raimondii</name>
    <dbReference type="NCBI Taxonomy" id="29730"/>
    <lineage>
        <taxon>Eukaryota</taxon>
        <taxon>Viridiplantae</taxon>
        <taxon>Streptophyta</taxon>
        <taxon>Embryophyta</taxon>
        <taxon>Tracheophyta</taxon>
        <taxon>Spermatophyta</taxon>
        <taxon>Magnoliopsida</taxon>
        <taxon>eudicotyledons</taxon>
        <taxon>Gunneridae</taxon>
        <taxon>Pentapetalae</taxon>
        <taxon>rosids</taxon>
        <taxon>malvids</taxon>
        <taxon>Malvales</taxon>
        <taxon>Malvaceae</taxon>
        <taxon>Malvoideae</taxon>
        <taxon>Gossypium</taxon>
    </lineage>
</organism>
<evidence type="ECO:0000259" key="4">
    <source>
        <dbReference type="SMART" id="SM00043"/>
    </source>
</evidence>
<comment type="similarity">
    <text evidence="3">Belongs to the cystatin family. Phytocystatin subfamily.</text>
</comment>
<dbReference type="AlphaFoldDB" id="A0A0D2SWE8"/>
<evidence type="ECO:0000256" key="2">
    <source>
        <dbReference type="ARBA" id="ARBA00022704"/>
    </source>
</evidence>
<dbReference type="InterPro" id="IPR018073">
    <property type="entry name" value="Prot_inh_cystat_CS"/>
</dbReference>
<evidence type="ECO:0000313" key="5">
    <source>
        <dbReference type="EMBL" id="KJB35675.1"/>
    </source>
</evidence>
<dbReference type="InterPro" id="IPR027214">
    <property type="entry name" value="Cystatin"/>
</dbReference>
<proteinExistence type="inferred from homology"/>
<dbReference type="PROSITE" id="PS00287">
    <property type="entry name" value="CYSTATIN"/>
    <property type="match status" value="1"/>
</dbReference>
<accession>A0A0D2SWE8</accession>
<dbReference type="InterPro" id="IPR000010">
    <property type="entry name" value="Cystatin_dom"/>
</dbReference>
<dbReference type="CDD" id="cd00042">
    <property type="entry name" value="CY"/>
    <property type="match status" value="1"/>
</dbReference>
<feature type="domain" description="Cystatin" evidence="4">
    <location>
        <begin position="2"/>
        <end position="87"/>
    </location>
</feature>
<name>A0A0D2SWE8_GOSRA</name>
<evidence type="ECO:0000256" key="1">
    <source>
        <dbReference type="ARBA" id="ARBA00022690"/>
    </source>
</evidence>
<keyword evidence="2 3" id="KW-0789">Thiol protease inhibitor</keyword>
<evidence type="ECO:0000256" key="3">
    <source>
        <dbReference type="RuleBase" id="RU362130"/>
    </source>
</evidence>
<dbReference type="PANTHER" id="PTHR11413:SF116">
    <property type="entry name" value="MULTICYSTATIN"/>
    <property type="match status" value="1"/>
</dbReference>
<dbReference type="GO" id="GO:0004869">
    <property type="term" value="F:cysteine-type endopeptidase inhibitor activity"/>
    <property type="evidence" value="ECO:0007669"/>
    <property type="project" value="UniProtKB-KW"/>
</dbReference>
<gene>
    <name evidence="5" type="ORF">B456_006G123500</name>
</gene>
<dbReference type="SUPFAM" id="SSF54403">
    <property type="entry name" value="Cystatin/monellin"/>
    <property type="match status" value="1"/>
</dbReference>
<dbReference type="InterPro" id="IPR046350">
    <property type="entry name" value="Cystatin_sf"/>
</dbReference>
<evidence type="ECO:0000313" key="6">
    <source>
        <dbReference type="Proteomes" id="UP000032304"/>
    </source>
</evidence>
<dbReference type="Pfam" id="PF16845">
    <property type="entry name" value="SQAPI"/>
    <property type="match status" value="1"/>
</dbReference>